<comment type="caution">
    <text evidence="2">The sequence shown here is derived from an EMBL/GenBank/DDBJ whole genome shotgun (WGS) entry which is preliminary data.</text>
</comment>
<reference evidence="2" key="1">
    <citation type="submission" date="2009-09" db="EMBL/GenBank/DDBJ databases">
        <authorList>
            <person name="Weinstock G."/>
            <person name="Sodergren E."/>
            <person name="Clifton S."/>
            <person name="Fulton L."/>
            <person name="Fulton B."/>
            <person name="Courtney L."/>
            <person name="Fronick C."/>
            <person name="Harrison M."/>
            <person name="Strong C."/>
            <person name="Farmer C."/>
            <person name="Delahaunty K."/>
            <person name="Markovic C."/>
            <person name="Hall O."/>
            <person name="Minx P."/>
            <person name="Tomlinson C."/>
            <person name="Mitreva M."/>
            <person name="Nelson J."/>
            <person name="Hou S."/>
            <person name="Wollam A."/>
            <person name="Pepin K.H."/>
            <person name="Johnson M."/>
            <person name="Bhonagiri V."/>
            <person name="Nash W.E."/>
            <person name="Warren W."/>
            <person name="Chinwalla A."/>
            <person name="Mardis E.R."/>
            <person name="Wilson R.K."/>
        </authorList>
    </citation>
    <scope>NUCLEOTIDE SEQUENCE [LARGE SCALE GENOMIC DNA]</scope>
    <source>
        <strain evidence="2">DSM 20583</strain>
    </source>
</reference>
<feature type="transmembrane region" description="Helical" evidence="1">
    <location>
        <begin position="57"/>
        <end position="85"/>
    </location>
</feature>
<protein>
    <submittedName>
        <fullName evidence="2">Uncharacterized protein</fullName>
    </submittedName>
</protein>
<evidence type="ECO:0000313" key="3">
    <source>
        <dbReference type="Proteomes" id="UP000003755"/>
    </source>
</evidence>
<keyword evidence="1" id="KW-1133">Transmembrane helix</keyword>
<feature type="transmembrane region" description="Helical" evidence="1">
    <location>
        <begin position="32"/>
        <end position="51"/>
    </location>
</feature>
<dbReference type="eggNOG" id="ENOG5032VG2">
    <property type="taxonomic scope" value="Bacteria"/>
</dbReference>
<dbReference type="STRING" id="537007.BLAHAN_06975"/>
<proteinExistence type="predicted"/>
<keyword evidence="1" id="KW-0472">Membrane</keyword>
<name>C9LC17_BLAHA</name>
<gene>
    <name evidence="2" type="ORF">BLAHAN_06975</name>
</gene>
<dbReference type="AlphaFoldDB" id="C9LC17"/>
<evidence type="ECO:0000256" key="1">
    <source>
        <dbReference type="SAM" id="Phobius"/>
    </source>
</evidence>
<accession>C9LC17</accession>
<organism evidence="2 3">
    <name type="scientific">Blautia hansenii DSM 20583</name>
    <dbReference type="NCBI Taxonomy" id="537007"/>
    <lineage>
        <taxon>Bacteria</taxon>
        <taxon>Bacillati</taxon>
        <taxon>Bacillota</taxon>
        <taxon>Clostridia</taxon>
        <taxon>Lachnospirales</taxon>
        <taxon>Lachnospiraceae</taxon>
        <taxon>Blautia</taxon>
    </lineage>
</organism>
<dbReference type="RefSeq" id="WP_004223670.1">
    <property type="nucleotide sequence ID" value="NZ_GG698591.1"/>
</dbReference>
<keyword evidence="3" id="KW-1185">Reference proteome</keyword>
<sequence>MNNTEEQHPVFIPRNFIEKGTFMGGMFKIRNAIEGGVLAILITIPVINLPLTLTVRIIILCMTALPAAMISLIGIGGESITAFLMNALRFLKNRRVIYRMDVHPEPKKK</sequence>
<evidence type="ECO:0000313" key="2">
    <source>
        <dbReference type="EMBL" id="EEX20241.1"/>
    </source>
</evidence>
<keyword evidence="1" id="KW-0812">Transmembrane</keyword>
<dbReference type="EMBL" id="ABYU02000049">
    <property type="protein sequence ID" value="EEX20241.1"/>
    <property type="molecule type" value="Genomic_DNA"/>
</dbReference>
<dbReference type="HOGENOM" id="CLU_2178716_0_0_9"/>
<dbReference type="Proteomes" id="UP000003755">
    <property type="component" value="Unassembled WGS sequence"/>
</dbReference>